<sequence>MTWAVVAAAPSADVRSMPKVLADGLIKLANKSDKQRAKLALLPDFGGEKAGAPQWPHLRPDEEHRQTRRRDLFNAPAYWATAIEKAKKAVIEFEKKGSKDFKDAHKEGFISGLVSAGAPKAGDREPVASSSSSSSSTGKCKRASPLKGKLSGYKPVVAGVSARAQAAGWYDCECKRLRLADDVPSIDVEVIEQLGGHDCIKAMKPTAAQYGSNTKTLSLGIAFPGGAKDVLGGMAFCVMKTIREQYTAPLHKKGLPTNDKVTKSNAVSKLELWIDANGYTETCKKRSVMAYKALCCIHDGLKPTSEAKDNPVQAKALVHWAPKVIRKLERQVPKKVRVNVGKGALEKQIMDALEELGMGIPAGLCGKKLITRFRNDMSRYLDKVPTCDAKGEFMMNEGDKFTIYKGIKKAGMNHRAYTSTGLSDTLARARTRTVCSSRRPVKSEYVSKR</sequence>
<accession>L8GKA0</accession>
<dbReference type="AlphaFoldDB" id="L8GKA0"/>
<evidence type="ECO:0000313" key="3">
    <source>
        <dbReference type="Proteomes" id="UP000011083"/>
    </source>
</evidence>
<protein>
    <submittedName>
        <fullName evidence="2">Uncharacterized protein</fullName>
    </submittedName>
</protein>
<evidence type="ECO:0000256" key="1">
    <source>
        <dbReference type="SAM" id="MobiDB-lite"/>
    </source>
</evidence>
<organism evidence="2 3">
    <name type="scientific">Acanthamoeba castellanii (strain ATCC 30010 / Neff)</name>
    <dbReference type="NCBI Taxonomy" id="1257118"/>
    <lineage>
        <taxon>Eukaryota</taxon>
        <taxon>Amoebozoa</taxon>
        <taxon>Discosea</taxon>
        <taxon>Longamoebia</taxon>
        <taxon>Centramoebida</taxon>
        <taxon>Acanthamoebidae</taxon>
        <taxon>Acanthamoeba</taxon>
    </lineage>
</organism>
<keyword evidence="3" id="KW-1185">Reference proteome</keyword>
<reference evidence="2 3" key="1">
    <citation type="journal article" date="2013" name="Genome Biol.">
        <title>Genome of Acanthamoeba castellanii highlights extensive lateral gene transfer and early evolution of tyrosine kinase signaling.</title>
        <authorList>
            <person name="Clarke M."/>
            <person name="Lohan A.J."/>
            <person name="Liu B."/>
            <person name="Lagkouvardos I."/>
            <person name="Roy S."/>
            <person name="Zafar N."/>
            <person name="Bertelli C."/>
            <person name="Schilde C."/>
            <person name="Kianianmomeni A."/>
            <person name="Burglin T.R."/>
            <person name="Frech C."/>
            <person name="Turcotte B."/>
            <person name="Kopec K.O."/>
            <person name="Synnott J.M."/>
            <person name="Choo C."/>
            <person name="Paponov I."/>
            <person name="Finkler A."/>
            <person name="Soon Heng Tan C."/>
            <person name="Hutchins A.P."/>
            <person name="Weinmeier T."/>
            <person name="Rattei T."/>
            <person name="Chu J.S."/>
            <person name="Gimenez G."/>
            <person name="Irimia M."/>
            <person name="Rigden D.J."/>
            <person name="Fitzpatrick D.A."/>
            <person name="Lorenzo-Morales J."/>
            <person name="Bateman A."/>
            <person name="Chiu C.H."/>
            <person name="Tang P."/>
            <person name="Hegemann P."/>
            <person name="Fromm H."/>
            <person name="Raoult D."/>
            <person name="Greub G."/>
            <person name="Miranda-Saavedra D."/>
            <person name="Chen N."/>
            <person name="Nash P."/>
            <person name="Ginger M.L."/>
            <person name="Horn M."/>
            <person name="Schaap P."/>
            <person name="Caler L."/>
            <person name="Loftus B."/>
        </authorList>
    </citation>
    <scope>NUCLEOTIDE SEQUENCE [LARGE SCALE GENOMIC DNA]</scope>
    <source>
        <strain evidence="2 3">Neff</strain>
    </source>
</reference>
<dbReference type="Proteomes" id="UP000011083">
    <property type="component" value="Unassembled WGS sequence"/>
</dbReference>
<dbReference type="VEuPathDB" id="AmoebaDB:ACA1_301400"/>
<dbReference type="EMBL" id="KB008101">
    <property type="protein sequence ID" value="ELR13138.1"/>
    <property type="molecule type" value="Genomic_DNA"/>
</dbReference>
<feature type="region of interest" description="Disordered" evidence="1">
    <location>
        <begin position="115"/>
        <end position="146"/>
    </location>
</feature>
<dbReference type="KEGG" id="acan:ACA1_301400"/>
<dbReference type="RefSeq" id="XP_004335151.1">
    <property type="nucleotide sequence ID" value="XM_004335103.1"/>
</dbReference>
<gene>
    <name evidence="2" type="ORF">ACA1_301400</name>
</gene>
<name>L8GKA0_ACACF</name>
<proteinExistence type="predicted"/>
<dbReference type="GeneID" id="14913672"/>
<evidence type="ECO:0000313" key="2">
    <source>
        <dbReference type="EMBL" id="ELR13138.1"/>
    </source>
</evidence>